<dbReference type="Gene3D" id="2.60.300.12">
    <property type="entry name" value="HesB-like domain"/>
    <property type="match status" value="1"/>
</dbReference>
<evidence type="ECO:0000259" key="2">
    <source>
        <dbReference type="Pfam" id="PF01521"/>
    </source>
</evidence>
<dbReference type="AlphaFoldDB" id="A0A7Y0L2Y3"/>
<proteinExistence type="inferred from homology"/>
<dbReference type="SUPFAM" id="SSF89360">
    <property type="entry name" value="HesB-like domain"/>
    <property type="match status" value="1"/>
</dbReference>
<feature type="domain" description="Core" evidence="2">
    <location>
        <begin position="3"/>
        <end position="103"/>
    </location>
</feature>
<protein>
    <submittedName>
        <fullName evidence="3">Iron-sulfur cluster assembly accessory protein</fullName>
    </submittedName>
</protein>
<name>A0A7Y0L2Y3_9FIRM</name>
<comment type="similarity">
    <text evidence="1">Belongs to the HesB/IscA family.</text>
</comment>
<sequence>MVNLTITPEAEKAFSQLSEDKRADFVRISAGQACGCGRIGYQMHWETERSPEDEELNAQGLVLLVDNESKPLLEGSVIDYKKEALSEGFYISNPNAPQGCGCGGH</sequence>
<dbReference type="EMBL" id="JABBVZ010000020">
    <property type="protein sequence ID" value="NMP22317.1"/>
    <property type="molecule type" value="Genomic_DNA"/>
</dbReference>
<organism evidence="3 4">
    <name type="scientific">Sulfobacillus harzensis</name>
    <dbReference type="NCBI Taxonomy" id="2729629"/>
    <lineage>
        <taxon>Bacteria</taxon>
        <taxon>Bacillati</taxon>
        <taxon>Bacillota</taxon>
        <taxon>Clostridia</taxon>
        <taxon>Eubacteriales</taxon>
        <taxon>Clostridiales Family XVII. Incertae Sedis</taxon>
        <taxon>Sulfobacillus</taxon>
    </lineage>
</organism>
<dbReference type="RefSeq" id="WP_169098509.1">
    <property type="nucleotide sequence ID" value="NZ_JABBVZ010000020.1"/>
</dbReference>
<accession>A0A7Y0L2Y3</accession>
<dbReference type="GO" id="GO:0005737">
    <property type="term" value="C:cytoplasm"/>
    <property type="evidence" value="ECO:0007669"/>
    <property type="project" value="TreeGrafter"/>
</dbReference>
<evidence type="ECO:0000256" key="1">
    <source>
        <dbReference type="ARBA" id="ARBA00006718"/>
    </source>
</evidence>
<reference evidence="3 4" key="1">
    <citation type="submission" date="2020-04" db="EMBL/GenBank/DDBJ databases">
        <authorList>
            <person name="Zhang R."/>
            <person name="Schippers A."/>
        </authorList>
    </citation>
    <scope>NUCLEOTIDE SEQUENCE [LARGE SCALE GENOMIC DNA]</scope>
    <source>
        <strain evidence="3 4">DSM 109850</strain>
    </source>
</reference>
<keyword evidence="4" id="KW-1185">Reference proteome</keyword>
<dbReference type="NCBIfam" id="TIGR00049">
    <property type="entry name" value="iron-sulfur cluster assembly accessory protein"/>
    <property type="match status" value="1"/>
</dbReference>
<dbReference type="Proteomes" id="UP000533476">
    <property type="component" value="Unassembled WGS sequence"/>
</dbReference>
<dbReference type="PANTHER" id="PTHR10072:SF41">
    <property type="entry name" value="IRON-SULFUR CLUSTER ASSEMBLY 1 HOMOLOG, MITOCHONDRIAL"/>
    <property type="match status" value="1"/>
</dbReference>
<dbReference type="GO" id="GO:0016226">
    <property type="term" value="P:iron-sulfur cluster assembly"/>
    <property type="evidence" value="ECO:0007669"/>
    <property type="project" value="InterPro"/>
</dbReference>
<dbReference type="InterPro" id="IPR016092">
    <property type="entry name" value="ATAP"/>
</dbReference>
<dbReference type="InterPro" id="IPR035903">
    <property type="entry name" value="HesB-like_dom_sf"/>
</dbReference>
<dbReference type="GO" id="GO:0051537">
    <property type="term" value="F:2 iron, 2 sulfur cluster binding"/>
    <property type="evidence" value="ECO:0007669"/>
    <property type="project" value="TreeGrafter"/>
</dbReference>
<dbReference type="Pfam" id="PF01521">
    <property type="entry name" value="Fe-S_biosyn"/>
    <property type="match status" value="1"/>
</dbReference>
<dbReference type="InterPro" id="IPR000361">
    <property type="entry name" value="ATAP_core_dom"/>
</dbReference>
<comment type="caution">
    <text evidence="3">The sequence shown here is derived from an EMBL/GenBank/DDBJ whole genome shotgun (WGS) entry which is preliminary data.</text>
</comment>
<evidence type="ECO:0000313" key="4">
    <source>
        <dbReference type="Proteomes" id="UP000533476"/>
    </source>
</evidence>
<dbReference type="InterPro" id="IPR050322">
    <property type="entry name" value="Fe-S_cluster_asmbl/transfer"/>
</dbReference>
<dbReference type="PANTHER" id="PTHR10072">
    <property type="entry name" value="IRON-SULFUR CLUSTER ASSEMBLY PROTEIN"/>
    <property type="match status" value="1"/>
</dbReference>
<evidence type="ECO:0000313" key="3">
    <source>
        <dbReference type="EMBL" id="NMP22317.1"/>
    </source>
</evidence>
<gene>
    <name evidence="3" type="ORF">HIJ39_08120</name>
</gene>